<dbReference type="Proteomes" id="UP001163321">
    <property type="component" value="Chromosome 8"/>
</dbReference>
<keyword evidence="2" id="KW-1185">Reference proteome</keyword>
<name>A0ACC0VKL4_9STRA</name>
<sequence>MPLRANHDVVTPDSNAMRSTGEGAVHSEQAPAREVYREPSMTAQQRTLPDHRGSSYVTRPEGASSSPRYTFSEASGFRPSGAIGAPPATPHALLRPSMMIEATSEPIDAGVSINAKQYNGRYRRWPGILLLLVTVVGGAVAITFAGLRTHSRSVTRQEAYAKRQAGASAITGGADGSLDDLVSDDGAIGNPKVYPDMGCELPDYQSKNGRIYAVASNGTKVAVDFKGINWFGMETGTAIPLGLWDNSQNGTTAYQIAAFLATNKFNAVRLPLCIDSILTNKVPLSSLINVAANRAISVKNYLSLLKSLIKALGYRRIGVLLSLHTLTATDSGGLWYSKDISKNEYLSAVDTLTSELCDNTYWNIIGLDLKNEPYKSTWGDGKDTDWRLGAQTIGNRMLKGCSNWMGFVEGIYSFQTLVINGTKFQYFDWYGSGLENASAYPVKFTIENKVVYAPHYYTPAVYPQSYLFDGGTPDENGALMDYVELSTATLKLRIEATMEAMFGYLSQKTSAALVLGEFGGLYAKDLHPKRSTQRCTDISIEIMVEKSWAGGFVWSLNPESAYQFNPADKYGHFTEGVLEDDWLTADQKFLDGLEAMDKLEHLRMMPCFETKVSSSD</sequence>
<reference evidence="1 2" key="1">
    <citation type="journal article" date="2022" name="bioRxiv">
        <title>The genome of the oomycete Peronosclerospora sorghi, a cosmopolitan pathogen of maize and sorghum, is inflated with dispersed pseudogenes.</title>
        <authorList>
            <person name="Fletcher K."/>
            <person name="Martin F."/>
            <person name="Isakeit T."/>
            <person name="Cavanaugh K."/>
            <person name="Magill C."/>
            <person name="Michelmore R."/>
        </authorList>
    </citation>
    <scope>NUCLEOTIDE SEQUENCE [LARGE SCALE GENOMIC DNA]</scope>
    <source>
        <strain evidence="1">P6</strain>
    </source>
</reference>
<accession>A0ACC0VKL4</accession>
<dbReference type="EMBL" id="CM047587">
    <property type="protein sequence ID" value="KAI9906469.1"/>
    <property type="molecule type" value="Genomic_DNA"/>
</dbReference>
<gene>
    <name evidence="1" type="ORF">PsorP6_002847</name>
</gene>
<comment type="caution">
    <text evidence="1">The sequence shown here is derived from an EMBL/GenBank/DDBJ whole genome shotgun (WGS) entry which is preliminary data.</text>
</comment>
<evidence type="ECO:0000313" key="1">
    <source>
        <dbReference type="EMBL" id="KAI9906469.1"/>
    </source>
</evidence>
<proteinExistence type="predicted"/>
<evidence type="ECO:0000313" key="2">
    <source>
        <dbReference type="Proteomes" id="UP001163321"/>
    </source>
</evidence>
<organism evidence="1 2">
    <name type="scientific">Peronosclerospora sorghi</name>
    <dbReference type="NCBI Taxonomy" id="230839"/>
    <lineage>
        <taxon>Eukaryota</taxon>
        <taxon>Sar</taxon>
        <taxon>Stramenopiles</taxon>
        <taxon>Oomycota</taxon>
        <taxon>Peronosporomycetes</taxon>
        <taxon>Peronosporales</taxon>
        <taxon>Peronosporaceae</taxon>
        <taxon>Peronosclerospora</taxon>
    </lineage>
</organism>
<protein>
    <submittedName>
        <fullName evidence="1">Uncharacterized protein</fullName>
    </submittedName>
</protein>